<dbReference type="SMART" id="SM00463">
    <property type="entry name" value="SMR"/>
    <property type="match status" value="1"/>
</dbReference>
<keyword evidence="4" id="KW-1185">Reference proteome</keyword>
<protein>
    <recommendedName>
        <fullName evidence="2">Smr domain-containing protein</fullName>
    </recommendedName>
</protein>
<gene>
    <name evidence="3" type="ORF">GpartN1_g7245.t1</name>
</gene>
<evidence type="ECO:0000256" key="1">
    <source>
        <dbReference type="SAM" id="MobiDB-lite"/>
    </source>
</evidence>
<evidence type="ECO:0000313" key="3">
    <source>
        <dbReference type="EMBL" id="GJQ15454.1"/>
    </source>
</evidence>
<dbReference type="InterPro" id="IPR053242">
    <property type="entry name" value="PAM2-like_domain"/>
</dbReference>
<dbReference type="PANTHER" id="PTHR46651:SF1">
    <property type="entry name" value="SMALL MUTS RELATED FAMILY PROTEIN"/>
    <property type="match status" value="1"/>
</dbReference>
<name>A0A9C7Q460_9RHOD</name>
<dbReference type="Gene3D" id="3.30.1370.110">
    <property type="match status" value="1"/>
</dbReference>
<feature type="domain" description="Smr" evidence="2">
    <location>
        <begin position="329"/>
        <end position="413"/>
    </location>
</feature>
<dbReference type="PANTHER" id="PTHR46651">
    <property type="entry name" value="POLYADENYLATE-BINDING PROTEIN-INTERACTING PROTEIN 7"/>
    <property type="match status" value="1"/>
</dbReference>
<dbReference type="Pfam" id="PF01713">
    <property type="entry name" value="Smr"/>
    <property type="match status" value="1"/>
</dbReference>
<dbReference type="Proteomes" id="UP001061958">
    <property type="component" value="Unassembled WGS sequence"/>
</dbReference>
<dbReference type="InterPro" id="IPR036063">
    <property type="entry name" value="Smr_dom_sf"/>
</dbReference>
<dbReference type="PROSITE" id="PS50828">
    <property type="entry name" value="SMR"/>
    <property type="match status" value="1"/>
</dbReference>
<reference evidence="3" key="1">
    <citation type="journal article" date="2022" name="Proc. Natl. Acad. Sci. U.S.A.">
        <title>Life cycle and functional genomics of the unicellular red alga Galdieria for elucidating algal and plant evolution and industrial use.</title>
        <authorList>
            <person name="Hirooka S."/>
            <person name="Itabashi T."/>
            <person name="Ichinose T.M."/>
            <person name="Onuma R."/>
            <person name="Fujiwara T."/>
            <person name="Yamashita S."/>
            <person name="Jong L.W."/>
            <person name="Tomita R."/>
            <person name="Iwane A.H."/>
            <person name="Miyagishima S.Y."/>
        </authorList>
    </citation>
    <scope>NUCLEOTIDE SEQUENCE</scope>
    <source>
        <strain evidence="3">NBRC 102759</strain>
    </source>
</reference>
<dbReference type="SMART" id="SM01162">
    <property type="entry name" value="DUF1771"/>
    <property type="match status" value="1"/>
</dbReference>
<dbReference type="OrthoDB" id="3231855at2759"/>
<evidence type="ECO:0000313" key="4">
    <source>
        <dbReference type="Proteomes" id="UP001061958"/>
    </source>
</evidence>
<dbReference type="EMBL" id="BQMJ01000069">
    <property type="protein sequence ID" value="GJQ15454.1"/>
    <property type="molecule type" value="Genomic_DNA"/>
</dbReference>
<dbReference type="Pfam" id="PF08590">
    <property type="entry name" value="DUF1771"/>
    <property type="match status" value="1"/>
</dbReference>
<proteinExistence type="predicted"/>
<dbReference type="SUPFAM" id="SSF160443">
    <property type="entry name" value="SMR domain-like"/>
    <property type="match status" value="1"/>
</dbReference>
<comment type="caution">
    <text evidence="3">The sequence shown here is derived from an EMBL/GenBank/DDBJ whole genome shotgun (WGS) entry which is preliminary data.</text>
</comment>
<accession>A0A9C7Q460</accession>
<sequence length="413" mass="46954">MEEDMTKAIDQGDTEALFRLLAPTHQSQQKSETSTEETKKTVFEVEENKETLQESCGKLFLTEKGQLQIQPLLQQFPFLDTEDILSIYQACNQDKDLAETVLESLANSEAVKQNVPGANLQLDTEAYSKALQDWSLNFPSLQTVSENQVDEPWVDLGKEVSDSLSLVFNLRLQKLATLFPNMEERNIAHCLNANYCKYKETFAELVKRSSKVDSSQKPDDTKERSNKESTVEATREIRLDKGTTKNIWVSTGTKVRDLYERCRLQAKELASLRNQMFMQAARAASTGNKRAASEYARRGHQYNQIMKQLHEEAADAIFTQRNQNADSVIDLHGLHVKEATLVLERKLQELSSNSSNDVHDVIIITGSGHHTKGKKTPARLYPAVEHFLYSRRYSFEVLKDTNKYAGAFLVHLR</sequence>
<dbReference type="InterPro" id="IPR002625">
    <property type="entry name" value="Smr_dom"/>
</dbReference>
<organism evidence="3 4">
    <name type="scientific">Galdieria partita</name>
    <dbReference type="NCBI Taxonomy" id="83374"/>
    <lineage>
        <taxon>Eukaryota</taxon>
        <taxon>Rhodophyta</taxon>
        <taxon>Bangiophyceae</taxon>
        <taxon>Galdieriales</taxon>
        <taxon>Galdieriaceae</taxon>
        <taxon>Galdieria</taxon>
    </lineage>
</organism>
<reference evidence="3" key="2">
    <citation type="submission" date="2022-01" db="EMBL/GenBank/DDBJ databases">
        <authorList>
            <person name="Hirooka S."/>
            <person name="Miyagishima S.Y."/>
        </authorList>
    </citation>
    <scope>NUCLEOTIDE SEQUENCE</scope>
    <source>
        <strain evidence="3">NBRC 102759</strain>
    </source>
</reference>
<dbReference type="AlphaFoldDB" id="A0A9C7Q460"/>
<feature type="region of interest" description="Disordered" evidence="1">
    <location>
        <begin position="209"/>
        <end position="233"/>
    </location>
</feature>
<dbReference type="InterPro" id="IPR013899">
    <property type="entry name" value="DUF1771"/>
</dbReference>
<evidence type="ECO:0000259" key="2">
    <source>
        <dbReference type="PROSITE" id="PS50828"/>
    </source>
</evidence>